<dbReference type="EMBL" id="DVJM01000117">
    <property type="protein sequence ID" value="HIS78887.1"/>
    <property type="molecule type" value="Genomic_DNA"/>
</dbReference>
<dbReference type="Pfam" id="PF12833">
    <property type="entry name" value="HTH_18"/>
    <property type="match status" value="1"/>
</dbReference>
<feature type="non-terminal residue" evidence="5">
    <location>
        <position position="1"/>
    </location>
</feature>
<evidence type="ECO:0000313" key="6">
    <source>
        <dbReference type="Proteomes" id="UP000824141"/>
    </source>
</evidence>
<reference evidence="5" key="2">
    <citation type="journal article" date="2021" name="PeerJ">
        <title>Extensive microbial diversity within the chicken gut microbiome revealed by metagenomics and culture.</title>
        <authorList>
            <person name="Gilroy R."/>
            <person name="Ravi A."/>
            <person name="Getino M."/>
            <person name="Pursley I."/>
            <person name="Horton D.L."/>
            <person name="Alikhan N.F."/>
            <person name="Baker D."/>
            <person name="Gharbi K."/>
            <person name="Hall N."/>
            <person name="Watson M."/>
            <person name="Adriaenssens E.M."/>
            <person name="Foster-Nyarko E."/>
            <person name="Jarju S."/>
            <person name="Secka A."/>
            <person name="Antonio M."/>
            <person name="Oren A."/>
            <person name="Chaudhuri R.R."/>
            <person name="La Ragione R."/>
            <person name="Hildebrand F."/>
            <person name="Pallen M.J."/>
        </authorList>
    </citation>
    <scope>NUCLEOTIDE SEQUENCE</scope>
    <source>
        <strain evidence="5">6086</strain>
    </source>
</reference>
<protein>
    <submittedName>
        <fullName evidence="5">Helix-turn-helix transcriptional regulator</fullName>
    </submittedName>
</protein>
<dbReference type="InterPro" id="IPR009057">
    <property type="entry name" value="Homeodomain-like_sf"/>
</dbReference>
<feature type="domain" description="HTH araC/xylS-type" evidence="4">
    <location>
        <begin position="1"/>
        <end position="68"/>
    </location>
</feature>
<gene>
    <name evidence="5" type="ORF">IAD03_05915</name>
</gene>
<evidence type="ECO:0000313" key="5">
    <source>
        <dbReference type="EMBL" id="HIS78887.1"/>
    </source>
</evidence>
<dbReference type="InterPro" id="IPR018060">
    <property type="entry name" value="HTH_AraC"/>
</dbReference>
<organism evidence="5 6">
    <name type="scientific">Candidatus Caccousia stercoris</name>
    <dbReference type="NCBI Taxonomy" id="2840723"/>
    <lineage>
        <taxon>Bacteria</taxon>
        <taxon>Bacillati</taxon>
        <taxon>Bacillota</taxon>
        <taxon>Clostridia</taxon>
        <taxon>Eubacteriales</taxon>
        <taxon>Oscillospiraceae</taxon>
        <taxon>Oscillospiraceae incertae sedis</taxon>
        <taxon>Candidatus Caccousia</taxon>
    </lineage>
</organism>
<dbReference type="InterPro" id="IPR020449">
    <property type="entry name" value="Tscrpt_reg_AraC-type_HTH"/>
</dbReference>
<keyword evidence="3" id="KW-0804">Transcription</keyword>
<evidence type="ECO:0000259" key="4">
    <source>
        <dbReference type="PROSITE" id="PS01124"/>
    </source>
</evidence>
<evidence type="ECO:0000256" key="3">
    <source>
        <dbReference type="ARBA" id="ARBA00023163"/>
    </source>
</evidence>
<comment type="caution">
    <text evidence="5">The sequence shown here is derived from an EMBL/GenBank/DDBJ whole genome shotgun (WGS) entry which is preliminary data.</text>
</comment>
<reference evidence="5" key="1">
    <citation type="submission" date="2020-10" db="EMBL/GenBank/DDBJ databases">
        <authorList>
            <person name="Gilroy R."/>
        </authorList>
    </citation>
    <scope>NUCLEOTIDE SEQUENCE</scope>
    <source>
        <strain evidence="5">6086</strain>
    </source>
</reference>
<keyword evidence="2" id="KW-0238">DNA-binding</keyword>
<dbReference type="PANTHER" id="PTHR43280">
    <property type="entry name" value="ARAC-FAMILY TRANSCRIPTIONAL REGULATOR"/>
    <property type="match status" value="1"/>
</dbReference>
<dbReference type="PROSITE" id="PS01124">
    <property type="entry name" value="HTH_ARAC_FAMILY_2"/>
    <property type="match status" value="1"/>
</dbReference>
<dbReference type="Gene3D" id="1.10.10.60">
    <property type="entry name" value="Homeodomain-like"/>
    <property type="match status" value="1"/>
</dbReference>
<accession>A0A9D1FSC8</accession>
<evidence type="ECO:0000256" key="1">
    <source>
        <dbReference type="ARBA" id="ARBA00023015"/>
    </source>
</evidence>
<dbReference type="PANTHER" id="PTHR43280:SF28">
    <property type="entry name" value="HTH-TYPE TRANSCRIPTIONAL ACTIVATOR RHAS"/>
    <property type="match status" value="1"/>
</dbReference>
<dbReference type="GO" id="GO:0043565">
    <property type="term" value="F:sequence-specific DNA binding"/>
    <property type="evidence" value="ECO:0007669"/>
    <property type="project" value="InterPro"/>
</dbReference>
<dbReference type="GO" id="GO:0003700">
    <property type="term" value="F:DNA-binding transcription factor activity"/>
    <property type="evidence" value="ECO:0007669"/>
    <property type="project" value="InterPro"/>
</dbReference>
<keyword evidence="1" id="KW-0805">Transcription regulation</keyword>
<evidence type="ECO:0000256" key="2">
    <source>
        <dbReference type="ARBA" id="ARBA00023125"/>
    </source>
</evidence>
<dbReference type="PRINTS" id="PR00032">
    <property type="entry name" value="HTHARAC"/>
</dbReference>
<sequence length="75" mass="9127">CRYFKELTHRTPIDYLNYYRIEVACEQMVYSHRALTEIAYDCGFTDSSYFIKVFRHYKHMSPTQYMLGTKKLPEQ</sequence>
<name>A0A9D1FSC8_9FIRM</name>
<dbReference type="AlphaFoldDB" id="A0A9D1FSC8"/>
<proteinExistence type="predicted"/>
<dbReference type="SMART" id="SM00342">
    <property type="entry name" value="HTH_ARAC"/>
    <property type="match status" value="1"/>
</dbReference>
<dbReference type="Proteomes" id="UP000824141">
    <property type="component" value="Unassembled WGS sequence"/>
</dbReference>
<dbReference type="SUPFAM" id="SSF46689">
    <property type="entry name" value="Homeodomain-like"/>
    <property type="match status" value="1"/>
</dbReference>